<dbReference type="AlphaFoldDB" id="A0A517YU32"/>
<proteinExistence type="predicted"/>
<dbReference type="Proteomes" id="UP000317369">
    <property type="component" value="Chromosome"/>
</dbReference>
<sequence>MTNAESSTIAHIGEQKYHVKRKILKLFGGEFYVWNESEDLVMYSKMKAFKLKEDIRIYTDEGMLEELLTIKARNVIDLGATYDVVDAKTGDKIGALRRKALKSFIQDEWLILNEEDGEVGKIVEDSTVLAIIRRFVSFATLFMPQKYHIEICGEMIATLQQNRNPLVYRLNVDFSMDASQQLDKRLGIAAAILLAAIEGKQG</sequence>
<gene>
    <name evidence="1" type="ORF">KS4_17920</name>
</gene>
<protein>
    <submittedName>
        <fullName evidence="1">Uncharacterized protein</fullName>
    </submittedName>
</protein>
<name>A0A517YU32_9BACT</name>
<evidence type="ECO:0000313" key="1">
    <source>
        <dbReference type="EMBL" id="QDU33736.1"/>
    </source>
</evidence>
<accession>A0A517YU32</accession>
<dbReference type="RefSeq" id="WP_145077006.1">
    <property type="nucleotide sequence ID" value="NZ_CP036425.1"/>
</dbReference>
<keyword evidence="2" id="KW-1185">Reference proteome</keyword>
<dbReference type="Pfam" id="PF04525">
    <property type="entry name" value="LOR"/>
    <property type="match status" value="1"/>
</dbReference>
<dbReference type="InterPro" id="IPR007612">
    <property type="entry name" value="LOR"/>
</dbReference>
<dbReference type="OrthoDB" id="572274at2"/>
<dbReference type="EMBL" id="CP036425">
    <property type="protein sequence ID" value="QDU33736.1"/>
    <property type="molecule type" value="Genomic_DNA"/>
</dbReference>
<reference evidence="1 2" key="1">
    <citation type="submission" date="2019-02" db="EMBL/GenBank/DDBJ databases">
        <title>Deep-cultivation of Planctomycetes and their phenomic and genomic characterization uncovers novel biology.</title>
        <authorList>
            <person name="Wiegand S."/>
            <person name="Jogler M."/>
            <person name="Boedeker C."/>
            <person name="Pinto D."/>
            <person name="Vollmers J."/>
            <person name="Rivas-Marin E."/>
            <person name="Kohn T."/>
            <person name="Peeters S.H."/>
            <person name="Heuer A."/>
            <person name="Rast P."/>
            <person name="Oberbeckmann S."/>
            <person name="Bunk B."/>
            <person name="Jeske O."/>
            <person name="Meyerdierks A."/>
            <person name="Storesund J.E."/>
            <person name="Kallscheuer N."/>
            <person name="Luecker S."/>
            <person name="Lage O.M."/>
            <person name="Pohl T."/>
            <person name="Merkel B.J."/>
            <person name="Hornburger P."/>
            <person name="Mueller R.-W."/>
            <person name="Bruemmer F."/>
            <person name="Labrenz M."/>
            <person name="Spormann A.M."/>
            <person name="Op den Camp H."/>
            <person name="Overmann J."/>
            <person name="Amann R."/>
            <person name="Jetten M.S.M."/>
            <person name="Mascher T."/>
            <person name="Medema M.H."/>
            <person name="Devos D.P."/>
            <person name="Kaster A.-K."/>
            <person name="Ovreas L."/>
            <person name="Rohde M."/>
            <person name="Galperin M.Y."/>
            <person name="Jogler C."/>
        </authorList>
    </citation>
    <scope>NUCLEOTIDE SEQUENCE [LARGE SCALE GENOMIC DNA]</scope>
    <source>
        <strain evidence="1 2">KS4</strain>
    </source>
</reference>
<dbReference type="KEGG" id="pcor:KS4_17920"/>
<evidence type="ECO:0000313" key="2">
    <source>
        <dbReference type="Proteomes" id="UP000317369"/>
    </source>
</evidence>
<organism evidence="1 2">
    <name type="scientific">Poriferisphaera corsica</name>
    <dbReference type="NCBI Taxonomy" id="2528020"/>
    <lineage>
        <taxon>Bacteria</taxon>
        <taxon>Pseudomonadati</taxon>
        <taxon>Planctomycetota</taxon>
        <taxon>Phycisphaerae</taxon>
        <taxon>Phycisphaerales</taxon>
        <taxon>Phycisphaeraceae</taxon>
        <taxon>Poriferisphaera</taxon>
    </lineage>
</organism>